<evidence type="ECO:0000256" key="1">
    <source>
        <dbReference type="SAM" id="MobiDB-lite"/>
    </source>
</evidence>
<feature type="non-terminal residue" evidence="2">
    <location>
        <position position="1"/>
    </location>
</feature>
<feature type="compositionally biased region" description="Basic and acidic residues" evidence="1">
    <location>
        <begin position="29"/>
        <end position="38"/>
    </location>
</feature>
<reference evidence="2" key="1">
    <citation type="submission" date="2017-12" db="EMBL/GenBank/DDBJ databases">
        <title>High-resolution comparative analysis of great ape genomes.</title>
        <authorList>
            <person name="Pollen A."/>
            <person name="Hastie A."/>
            <person name="Hormozdiari F."/>
            <person name="Dougherty M."/>
            <person name="Liu R."/>
            <person name="Chaisson M."/>
            <person name="Hoppe E."/>
            <person name="Hill C."/>
            <person name="Pang A."/>
            <person name="Hillier L."/>
            <person name="Baker C."/>
            <person name="Armstrong J."/>
            <person name="Shendure J."/>
            <person name="Paten B."/>
            <person name="Wilson R."/>
            <person name="Chao H."/>
            <person name="Schneider V."/>
            <person name="Ventura M."/>
            <person name="Kronenberg Z."/>
            <person name="Murali S."/>
            <person name="Gordon D."/>
            <person name="Cantsilieris S."/>
            <person name="Munson K."/>
            <person name="Nelson B."/>
            <person name="Raja A."/>
            <person name="Underwood J."/>
            <person name="Diekhans M."/>
            <person name="Fiddes I."/>
            <person name="Haussler D."/>
            <person name="Eichler E."/>
        </authorList>
    </citation>
    <scope>NUCLEOTIDE SEQUENCE [LARGE SCALE GENOMIC DNA]</scope>
    <source>
        <strain evidence="2">Susie</strain>
    </source>
</reference>
<gene>
    <name evidence="2" type="ORF">CR201_G0023727</name>
</gene>
<proteinExistence type="predicted"/>
<feature type="region of interest" description="Disordered" evidence="1">
    <location>
        <begin position="1"/>
        <end position="38"/>
    </location>
</feature>
<comment type="caution">
    <text evidence="2">The sequence shown here is derived from an EMBL/GenBank/DDBJ whole genome shotgun (WGS) entry which is preliminary data.</text>
</comment>
<evidence type="ECO:0000313" key="2">
    <source>
        <dbReference type="EMBL" id="PNJ50388.1"/>
    </source>
</evidence>
<dbReference type="EMBL" id="NDHI03003438">
    <property type="protein sequence ID" value="PNJ50388.1"/>
    <property type="molecule type" value="Genomic_DNA"/>
</dbReference>
<protein>
    <submittedName>
        <fullName evidence="2">EFTUD2 isoform 16</fullName>
    </submittedName>
</protein>
<accession>A0A2J8UYP4</accession>
<dbReference type="AlphaFoldDB" id="A0A2J8UYP4"/>
<organism evidence="2">
    <name type="scientific">Pongo abelii</name>
    <name type="common">Sumatran orangutan</name>
    <name type="synonym">Pongo pygmaeus abelii</name>
    <dbReference type="NCBI Taxonomy" id="9601"/>
    <lineage>
        <taxon>Eukaryota</taxon>
        <taxon>Metazoa</taxon>
        <taxon>Chordata</taxon>
        <taxon>Craniata</taxon>
        <taxon>Vertebrata</taxon>
        <taxon>Euteleostomi</taxon>
        <taxon>Mammalia</taxon>
        <taxon>Eutheria</taxon>
        <taxon>Euarchontoglires</taxon>
        <taxon>Primates</taxon>
        <taxon>Haplorrhini</taxon>
        <taxon>Catarrhini</taxon>
        <taxon>Hominidae</taxon>
        <taxon>Pongo</taxon>
    </lineage>
</organism>
<sequence length="38" mass="4022">VTSASPAPSTASASRWAPLPRSTPTPLKEMPEPWKGKC</sequence>
<name>A0A2J8UYP4_PONAB</name>
<feature type="compositionally biased region" description="Low complexity" evidence="1">
    <location>
        <begin position="1"/>
        <end position="14"/>
    </location>
</feature>